<dbReference type="Gene3D" id="3.20.20.370">
    <property type="entry name" value="Glycoside hydrolase/deacetylase"/>
    <property type="match status" value="1"/>
</dbReference>
<evidence type="ECO:0000259" key="5">
    <source>
        <dbReference type="PROSITE" id="PS51677"/>
    </source>
</evidence>
<dbReference type="InterPro" id="IPR002509">
    <property type="entry name" value="NODB_dom"/>
</dbReference>
<organism evidence="6 7">
    <name type="scientific">Bosea rubneri</name>
    <dbReference type="NCBI Taxonomy" id="3075434"/>
    <lineage>
        <taxon>Bacteria</taxon>
        <taxon>Pseudomonadati</taxon>
        <taxon>Pseudomonadota</taxon>
        <taxon>Alphaproteobacteria</taxon>
        <taxon>Hyphomicrobiales</taxon>
        <taxon>Boseaceae</taxon>
        <taxon>Bosea</taxon>
    </lineage>
</organism>
<comment type="function">
    <text evidence="1">Is involved in generating a small heat-stable compound (Nod), an acylated oligomer of N-acetylglucosamine, that stimulates mitosis in various plant protoplasts.</text>
</comment>
<dbReference type="EMBL" id="JAWDID010000012">
    <property type="protein sequence ID" value="MDU0340276.1"/>
    <property type="molecule type" value="Genomic_DNA"/>
</dbReference>
<evidence type="ECO:0000256" key="2">
    <source>
        <dbReference type="ARBA" id="ARBA00010973"/>
    </source>
</evidence>
<dbReference type="InterPro" id="IPR011330">
    <property type="entry name" value="Glyco_hydro/deAcase_b/a-brl"/>
</dbReference>
<evidence type="ECO:0000313" key="7">
    <source>
        <dbReference type="Proteomes" id="UP001254257"/>
    </source>
</evidence>
<sequence>MISNPIPWPNNARCAVAYTFDMDAEALLHINFREQAPDRVALASMLRYEPQVAVPRLLEIFRRSGLRQTFFIPGWCVEAYPATVEQILAAGHELGHHGYLHRRPNTQSRDEEAESLGRGIEALARLSGQKPAGYRAPAYAFSRHTLELLQDSGFSYDSSLLGDDQPYLIGNARGDLVELPTDMSLDDWTQYVCVKEFGYMLPIASPARAMEVFRAEFDAAWRHGGLWNAVWHPFVSGRPSRADAFAGLIEYMQEKGGVWFATLAEIAAHVRGLAEQGIWQPRRDQVPFWPEPLQDRELT</sequence>
<dbReference type="InterPro" id="IPR037950">
    <property type="entry name" value="PgdA-like"/>
</dbReference>
<name>A0ABU3S674_9HYPH</name>
<gene>
    <name evidence="6" type="ORF">RKE40_10305</name>
</gene>
<dbReference type="SUPFAM" id="SSF88713">
    <property type="entry name" value="Glycoside hydrolase/deacetylase"/>
    <property type="match status" value="1"/>
</dbReference>
<evidence type="ECO:0000256" key="3">
    <source>
        <dbReference type="ARBA" id="ARBA00020071"/>
    </source>
</evidence>
<proteinExistence type="inferred from homology"/>
<comment type="similarity">
    <text evidence="2">Belongs to the polysaccharide deacetylase family.</text>
</comment>
<dbReference type="Proteomes" id="UP001254257">
    <property type="component" value="Unassembled WGS sequence"/>
</dbReference>
<feature type="domain" description="NodB homology" evidence="5">
    <location>
        <begin position="40"/>
        <end position="261"/>
    </location>
</feature>
<keyword evidence="7" id="KW-1185">Reference proteome</keyword>
<evidence type="ECO:0000313" key="6">
    <source>
        <dbReference type="EMBL" id="MDU0340276.1"/>
    </source>
</evidence>
<dbReference type="PROSITE" id="PS51677">
    <property type="entry name" value="NODB"/>
    <property type="match status" value="1"/>
</dbReference>
<evidence type="ECO:0000256" key="4">
    <source>
        <dbReference type="ARBA" id="ARBA00032976"/>
    </source>
</evidence>
<protein>
    <recommendedName>
        <fullName evidence="3">Chitooligosaccharide deacetylase</fullName>
    </recommendedName>
    <alternativeName>
        <fullName evidence="4">Nodulation protein B</fullName>
    </alternativeName>
</protein>
<comment type="caution">
    <text evidence="6">The sequence shown here is derived from an EMBL/GenBank/DDBJ whole genome shotgun (WGS) entry which is preliminary data.</text>
</comment>
<accession>A0ABU3S674</accession>
<dbReference type="Pfam" id="PF01522">
    <property type="entry name" value="Polysacc_deac_1"/>
    <property type="match status" value="1"/>
</dbReference>
<evidence type="ECO:0000256" key="1">
    <source>
        <dbReference type="ARBA" id="ARBA00003236"/>
    </source>
</evidence>
<dbReference type="PANTHER" id="PTHR47561:SF1">
    <property type="entry name" value="POLYSACCHARIDE DEACETYLASE FAMILY PROTEIN (AFU_ORTHOLOGUE AFUA_6G05030)"/>
    <property type="match status" value="1"/>
</dbReference>
<dbReference type="PANTHER" id="PTHR47561">
    <property type="entry name" value="POLYSACCHARIDE DEACETYLASE FAMILY PROTEIN (AFU_ORTHOLOGUE AFUA_6G05030)"/>
    <property type="match status" value="1"/>
</dbReference>
<dbReference type="RefSeq" id="WP_316018148.1">
    <property type="nucleotide sequence ID" value="NZ_JAWDID010000012.1"/>
</dbReference>
<dbReference type="CDD" id="cd10938">
    <property type="entry name" value="CE4_HpPgdA_like"/>
    <property type="match status" value="1"/>
</dbReference>
<reference evidence="6 7" key="1">
    <citation type="submission" date="2023-09" db="EMBL/GenBank/DDBJ databases">
        <title>Whole genome shotgun sequencing (WGS) of Bosea sp. ZW T0_25, isolated from stored onions (Allium cepa).</title>
        <authorList>
            <person name="Stoll D.A."/>
            <person name="Huch M."/>
        </authorList>
    </citation>
    <scope>NUCLEOTIDE SEQUENCE [LARGE SCALE GENOMIC DNA]</scope>
    <source>
        <strain evidence="6 7">ZW T0_25</strain>
    </source>
</reference>